<dbReference type="Proteomes" id="UP000054843">
    <property type="component" value="Unassembled WGS sequence"/>
</dbReference>
<reference evidence="2 3" key="1">
    <citation type="submission" date="2015-01" db="EMBL/GenBank/DDBJ databases">
        <title>Evolution of Trichinella species and genotypes.</title>
        <authorList>
            <person name="Korhonen P.K."/>
            <person name="Edoardo P."/>
            <person name="Giuseppe L.R."/>
            <person name="Gasser R.B."/>
        </authorList>
    </citation>
    <scope>NUCLEOTIDE SEQUENCE [LARGE SCALE GENOMIC DNA]</scope>
    <source>
        <strain evidence="2">ISS1980</strain>
    </source>
</reference>
<dbReference type="AlphaFoldDB" id="A0A0V1MXR9"/>
<organism evidence="2 3">
    <name type="scientific">Trichinella papuae</name>
    <dbReference type="NCBI Taxonomy" id="268474"/>
    <lineage>
        <taxon>Eukaryota</taxon>
        <taxon>Metazoa</taxon>
        <taxon>Ecdysozoa</taxon>
        <taxon>Nematoda</taxon>
        <taxon>Enoplea</taxon>
        <taxon>Dorylaimia</taxon>
        <taxon>Trichinellida</taxon>
        <taxon>Trichinellidae</taxon>
        <taxon>Trichinella</taxon>
    </lineage>
</organism>
<comment type="caution">
    <text evidence="2">The sequence shown here is derived from an EMBL/GenBank/DDBJ whole genome shotgun (WGS) entry which is preliminary data.</text>
</comment>
<gene>
    <name evidence="2" type="ORF">T10_10610</name>
</gene>
<evidence type="ECO:0000313" key="2">
    <source>
        <dbReference type="EMBL" id="KRZ76442.1"/>
    </source>
</evidence>
<keyword evidence="3" id="KW-1185">Reference proteome</keyword>
<evidence type="ECO:0000313" key="3">
    <source>
        <dbReference type="Proteomes" id="UP000054843"/>
    </source>
</evidence>
<evidence type="ECO:0000256" key="1">
    <source>
        <dbReference type="SAM" id="Phobius"/>
    </source>
</evidence>
<keyword evidence="1" id="KW-1133">Transmembrane helix</keyword>
<protein>
    <submittedName>
        <fullName evidence="2">Uncharacterized protein</fullName>
    </submittedName>
</protein>
<feature type="non-terminal residue" evidence="2">
    <location>
        <position position="130"/>
    </location>
</feature>
<accession>A0A0V1MXR9</accession>
<keyword evidence="1" id="KW-0472">Membrane</keyword>
<name>A0A0V1MXR9_9BILA</name>
<proteinExistence type="predicted"/>
<keyword evidence="1" id="KW-0812">Transmembrane</keyword>
<feature type="transmembrane region" description="Helical" evidence="1">
    <location>
        <begin position="89"/>
        <end position="109"/>
    </location>
</feature>
<dbReference type="EMBL" id="JYDO01000028">
    <property type="protein sequence ID" value="KRZ76442.1"/>
    <property type="molecule type" value="Genomic_DNA"/>
</dbReference>
<sequence>MSYLHYFTNMIHQMLKKNKYLSHVIITTLLSSYPNIKIYRCTTIQCLEINVKTMKELDAENERWYIYFEQQPNRITAVRSVDGLTSMNICIIMLGFIALVISVAEIHSIEWDRETSEFNGNRGILHLFFT</sequence>